<feature type="region of interest" description="Disordered" evidence="1">
    <location>
        <begin position="1"/>
        <end position="20"/>
    </location>
</feature>
<gene>
    <name evidence="4" type="ORF">HUK82_15590</name>
</gene>
<accession>A0A850PKX0</accession>
<evidence type="ECO:0000259" key="2">
    <source>
        <dbReference type="Pfam" id="PF00723"/>
    </source>
</evidence>
<evidence type="ECO:0000313" key="4">
    <source>
        <dbReference type="EMBL" id="NVN41971.1"/>
    </source>
</evidence>
<dbReference type="InterPro" id="IPR011613">
    <property type="entry name" value="GH15-like"/>
</dbReference>
<evidence type="ECO:0000259" key="3">
    <source>
        <dbReference type="Pfam" id="PF19291"/>
    </source>
</evidence>
<sequence length="630" mass="68873">MHGTPDPNADDTPASGTQRTDGFLPLASYGALGDGRSVALSGADGAIDWWCVPAIDSLPLFDRLLDADEGGTFALTPEGPFRTTRCYRRDSNVLETTFHTPTGVARLTESLNSGHAGRLPWAELARRLEGIEGSVRFRLHIVFSHQSGSASPYRSTIDRFTVFHVRHVIGLLLHSDTVTCTREDGGITGHVTLRAGERAVVAIVAGEDEPLVVPPIDAIDARIDLSDQAWRNWTAAITYDGPRRDAFVRSALALKLLVYSPSGAIAAAATTSLPEKIGGAKNYDYRYAWVRDAGYTIKAFLAVGAQAEAKAGFTWLLRQYRHHGPAVCYRLDGGLVGDVEERDVPGYRNTGPVVVGNLATRQHQHGIFGDIFGTAWYFVDNGNILDTRSANLLAELADEAADRWRQKDAGIWELPQSEHYTFSKISCWQALARAVELADRGQLPTMCRDRWARERDRIETWINEHCWSEARQAYVMFPGSTALDAAMAMAVRLRFGNDDRMRGTLRAIDAALGAGPFHYRYSGMEAEEGCFIACSFWIAEAWALLGDSDHAERALDALTPSLDRGVGVYTEMIDPRTDDFLGNMPQGLSHLALIALLESLDALRRGIADPPGNGQRQRAGALPPSPATPG</sequence>
<dbReference type="InterPro" id="IPR045582">
    <property type="entry name" value="Trehalase-like_N"/>
</dbReference>
<feature type="domain" description="GH15-like" evidence="2">
    <location>
        <begin position="241"/>
        <end position="547"/>
    </location>
</feature>
<dbReference type="GO" id="GO:0004553">
    <property type="term" value="F:hydrolase activity, hydrolyzing O-glycosyl compounds"/>
    <property type="evidence" value="ECO:0007669"/>
    <property type="project" value="TreeGrafter"/>
</dbReference>
<dbReference type="RefSeq" id="WP_176614816.1">
    <property type="nucleotide sequence ID" value="NZ_JABXXR010000228.1"/>
</dbReference>
<dbReference type="PANTHER" id="PTHR31616">
    <property type="entry name" value="TREHALASE"/>
    <property type="match status" value="1"/>
</dbReference>
<reference evidence="4 5" key="1">
    <citation type="submission" date="2020-06" db="EMBL/GenBank/DDBJ databases">
        <title>Description of novel acetic acid bacteria.</title>
        <authorList>
            <person name="Sombolestani A."/>
        </authorList>
    </citation>
    <scope>NUCLEOTIDE SEQUENCE [LARGE SCALE GENOMIC DNA]</scope>
    <source>
        <strain evidence="4 5">LMG 27010</strain>
    </source>
</reference>
<dbReference type="PANTHER" id="PTHR31616:SF0">
    <property type="entry name" value="GLUCAN 1,4-ALPHA-GLUCOSIDASE"/>
    <property type="match status" value="1"/>
</dbReference>
<organism evidence="4 5">
    <name type="scientific">Ameyamaea chiangmaiensis</name>
    <dbReference type="NCBI Taxonomy" id="442969"/>
    <lineage>
        <taxon>Bacteria</taxon>
        <taxon>Pseudomonadati</taxon>
        <taxon>Pseudomonadota</taxon>
        <taxon>Alphaproteobacteria</taxon>
        <taxon>Acetobacterales</taxon>
        <taxon>Acetobacteraceae</taxon>
        <taxon>Ameyamaea</taxon>
    </lineage>
</organism>
<comment type="caution">
    <text evidence="4">The sequence shown here is derived from an EMBL/GenBank/DDBJ whole genome shotgun (WGS) entry which is preliminary data.</text>
</comment>
<dbReference type="InterPro" id="IPR012341">
    <property type="entry name" value="6hp_glycosidase-like_sf"/>
</dbReference>
<evidence type="ECO:0000256" key="1">
    <source>
        <dbReference type="SAM" id="MobiDB-lite"/>
    </source>
</evidence>
<dbReference type="EMBL" id="JABXXR010000228">
    <property type="protein sequence ID" value="NVN41971.1"/>
    <property type="molecule type" value="Genomic_DNA"/>
</dbReference>
<feature type="domain" description="Trehalase-like N-terminal" evidence="3">
    <location>
        <begin position="30"/>
        <end position="100"/>
    </location>
</feature>
<dbReference type="Pfam" id="PF00723">
    <property type="entry name" value="Glyco_hydro_15"/>
    <property type="match status" value="1"/>
</dbReference>
<dbReference type="GO" id="GO:0005975">
    <property type="term" value="P:carbohydrate metabolic process"/>
    <property type="evidence" value="ECO:0007669"/>
    <property type="project" value="InterPro"/>
</dbReference>
<proteinExistence type="predicted"/>
<dbReference type="AlphaFoldDB" id="A0A850PKX0"/>
<keyword evidence="4" id="KW-0378">Hydrolase</keyword>
<keyword evidence="5" id="KW-1185">Reference proteome</keyword>
<name>A0A850PKX0_9PROT</name>
<dbReference type="Pfam" id="PF19291">
    <property type="entry name" value="TREH_N"/>
    <property type="match status" value="1"/>
</dbReference>
<dbReference type="InterPro" id="IPR008928">
    <property type="entry name" value="6-hairpin_glycosidase_sf"/>
</dbReference>
<feature type="region of interest" description="Disordered" evidence="1">
    <location>
        <begin position="607"/>
        <end position="630"/>
    </location>
</feature>
<dbReference type="SUPFAM" id="SSF48208">
    <property type="entry name" value="Six-hairpin glycosidases"/>
    <property type="match status" value="1"/>
</dbReference>
<dbReference type="Gene3D" id="1.50.10.10">
    <property type="match status" value="1"/>
</dbReference>
<protein>
    <submittedName>
        <fullName evidence="4">Glycoside hydrolase family 15 protein</fullName>
    </submittedName>
</protein>
<evidence type="ECO:0000313" key="5">
    <source>
        <dbReference type="Proteomes" id="UP000585665"/>
    </source>
</evidence>
<dbReference type="Proteomes" id="UP000585665">
    <property type="component" value="Unassembled WGS sequence"/>
</dbReference>